<keyword evidence="6" id="KW-1185">Reference proteome</keyword>
<gene>
    <name evidence="5" type="ORF">GA0070215_12850</name>
</gene>
<accession>A0A1C5AEI4</accession>
<sequence>MMTGMPDRALSFGAAARAYERFRPGYPEELADLVLAYAGRPVRTALEIGAGTGKATRLFARRGITVTATDPDPAMLAELRRHVPADVRVRQAAFEQLRADERHDLVYAAAALHWTAPHRRWERIAGLLTPGGVFASFGGPLRLADPAVRDAVAVARSAYLADDEIPSPDGTPPAARMQWPGTELRACGWFTDVRQSEIPRRITVCADDYVGVLSTVSAYLELPPPVREQVFDRIRDVLPGTVEVTADVTVHLARRTSQP</sequence>
<dbReference type="Gene3D" id="3.40.50.150">
    <property type="entry name" value="Vaccinia Virus protein VP39"/>
    <property type="match status" value="1"/>
</dbReference>
<evidence type="ECO:0000256" key="3">
    <source>
        <dbReference type="ARBA" id="ARBA00022679"/>
    </source>
</evidence>
<dbReference type="AlphaFoldDB" id="A0A1C5AEI4"/>
<dbReference type="Pfam" id="PF08241">
    <property type="entry name" value="Methyltransf_11"/>
    <property type="match status" value="1"/>
</dbReference>
<dbReference type="Proteomes" id="UP000198551">
    <property type="component" value="Unassembled WGS sequence"/>
</dbReference>
<name>A0A1C5AEI4_9ACTN</name>
<dbReference type="InterPro" id="IPR029063">
    <property type="entry name" value="SAM-dependent_MTases_sf"/>
</dbReference>
<evidence type="ECO:0000256" key="2">
    <source>
        <dbReference type="ARBA" id="ARBA00022603"/>
    </source>
</evidence>
<protein>
    <submittedName>
        <fullName evidence="5">Methyltransferase domain-containing protein</fullName>
    </submittedName>
</protein>
<dbReference type="PANTHER" id="PTHR44942">
    <property type="entry name" value="METHYLTRANSF_11 DOMAIN-CONTAINING PROTEIN"/>
    <property type="match status" value="1"/>
</dbReference>
<dbReference type="CDD" id="cd02440">
    <property type="entry name" value="AdoMet_MTases"/>
    <property type="match status" value="1"/>
</dbReference>
<keyword evidence="3 5" id="KW-0808">Transferase</keyword>
<organism evidence="5 6">
    <name type="scientific">Micromonospora marina</name>
    <dbReference type="NCBI Taxonomy" id="307120"/>
    <lineage>
        <taxon>Bacteria</taxon>
        <taxon>Bacillati</taxon>
        <taxon>Actinomycetota</taxon>
        <taxon>Actinomycetes</taxon>
        <taxon>Micromonosporales</taxon>
        <taxon>Micromonosporaceae</taxon>
        <taxon>Micromonospora</taxon>
    </lineage>
</organism>
<feature type="domain" description="Methyltransferase type 11" evidence="4">
    <location>
        <begin position="46"/>
        <end position="135"/>
    </location>
</feature>
<dbReference type="InterPro" id="IPR051052">
    <property type="entry name" value="Diverse_substrate_MTase"/>
</dbReference>
<dbReference type="InterPro" id="IPR013216">
    <property type="entry name" value="Methyltransf_11"/>
</dbReference>
<dbReference type="SUPFAM" id="SSF53335">
    <property type="entry name" value="S-adenosyl-L-methionine-dependent methyltransferases"/>
    <property type="match status" value="1"/>
</dbReference>
<evidence type="ECO:0000313" key="5">
    <source>
        <dbReference type="EMBL" id="SCF43579.1"/>
    </source>
</evidence>
<evidence type="ECO:0000259" key="4">
    <source>
        <dbReference type="Pfam" id="PF08241"/>
    </source>
</evidence>
<comment type="similarity">
    <text evidence="1">Belongs to the methyltransferase superfamily.</text>
</comment>
<proteinExistence type="inferred from homology"/>
<dbReference type="EMBL" id="FMCV01000028">
    <property type="protein sequence ID" value="SCF43579.1"/>
    <property type="molecule type" value="Genomic_DNA"/>
</dbReference>
<reference evidence="6" key="1">
    <citation type="submission" date="2016-06" db="EMBL/GenBank/DDBJ databases">
        <authorList>
            <person name="Varghese N."/>
        </authorList>
    </citation>
    <scope>NUCLEOTIDE SEQUENCE [LARGE SCALE GENOMIC DNA]</scope>
    <source>
        <strain evidence="6">DSM 45555</strain>
    </source>
</reference>
<dbReference type="GO" id="GO:0008757">
    <property type="term" value="F:S-adenosylmethionine-dependent methyltransferase activity"/>
    <property type="evidence" value="ECO:0007669"/>
    <property type="project" value="InterPro"/>
</dbReference>
<keyword evidence="2 5" id="KW-0489">Methyltransferase</keyword>
<dbReference type="GO" id="GO:0032259">
    <property type="term" value="P:methylation"/>
    <property type="evidence" value="ECO:0007669"/>
    <property type="project" value="UniProtKB-KW"/>
</dbReference>
<evidence type="ECO:0000313" key="6">
    <source>
        <dbReference type="Proteomes" id="UP000198551"/>
    </source>
</evidence>
<evidence type="ECO:0000256" key="1">
    <source>
        <dbReference type="ARBA" id="ARBA00008361"/>
    </source>
</evidence>
<dbReference type="PANTHER" id="PTHR44942:SF4">
    <property type="entry name" value="METHYLTRANSFERASE TYPE 11 DOMAIN-CONTAINING PROTEIN"/>
    <property type="match status" value="1"/>
</dbReference>